<evidence type="ECO:0000256" key="1">
    <source>
        <dbReference type="SAM" id="MobiDB-lite"/>
    </source>
</evidence>
<dbReference type="AlphaFoldDB" id="A0A4S8LMF2"/>
<feature type="region of interest" description="Disordered" evidence="1">
    <location>
        <begin position="177"/>
        <end position="205"/>
    </location>
</feature>
<keyword evidence="3" id="KW-1185">Reference proteome</keyword>
<feature type="region of interest" description="Disordered" evidence="1">
    <location>
        <begin position="78"/>
        <end position="98"/>
    </location>
</feature>
<feature type="region of interest" description="Disordered" evidence="1">
    <location>
        <begin position="1"/>
        <end position="61"/>
    </location>
</feature>
<protein>
    <submittedName>
        <fullName evidence="2">Uncharacterized protein</fullName>
    </submittedName>
</protein>
<sequence>MLKKTLKAGKRAFRTRKTSSKPELAQEVTSPQSVASPQPSSSGFRAYEAPSDDPDRAFDGVHHVRLPLDEEYVKKLVQPEDGSGEPPASSDDLDDDNVGGIFNKAHDIKFVSGKRGNKIIQIGGGSRPLTGFNGAYNIDFEQFNFAAAAESTCLLRHYQEAHNLTFQDVELEFNGEKTTSNASTSVPNAQDEQRAKQNHGIRTHPGTNLVLHSFPTTNATSYDEFLQHTSPGTYILIPPPPSDQCFDHANQNPMH</sequence>
<feature type="compositionally biased region" description="Polar residues" evidence="1">
    <location>
        <begin position="177"/>
        <end position="190"/>
    </location>
</feature>
<dbReference type="Proteomes" id="UP000297245">
    <property type="component" value="Unassembled WGS sequence"/>
</dbReference>
<proteinExistence type="predicted"/>
<name>A0A4S8LMF2_DENBC</name>
<gene>
    <name evidence="2" type="ORF">K435DRAFT_802023</name>
</gene>
<dbReference type="EMBL" id="ML179335">
    <property type="protein sequence ID" value="THU90449.1"/>
    <property type="molecule type" value="Genomic_DNA"/>
</dbReference>
<accession>A0A4S8LMF2</accession>
<feature type="compositionally biased region" description="Low complexity" evidence="1">
    <location>
        <begin position="30"/>
        <end position="42"/>
    </location>
</feature>
<evidence type="ECO:0000313" key="3">
    <source>
        <dbReference type="Proteomes" id="UP000297245"/>
    </source>
</evidence>
<feature type="compositionally biased region" description="Basic residues" evidence="1">
    <location>
        <begin position="1"/>
        <end position="19"/>
    </location>
</feature>
<evidence type="ECO:0000313" key="2">
    <source>
        <dbReference type="EMBL" id="THU90449.1"/>
    </source>
</evidence>
<reference evidence="2 3" key="1">
    <citation type="journal article" date="2019" name="Nat. Ecol. Evol.">
        <title>Megaphylogeny resolves global patterns of mushroom evolution.</title>
        <authorList>
            <person name="Varga T."/>
            <person name="Krizsan K."/>
            <person name="Foldi C."/>
            <person name="Dima B."/>
            <person name="Sanchez-Garcia M."/>
            <person name="Sanchez-Ramirez S."/>
            <person name="Szollosi G.J."/>
            <person name="Szarkandi J.G."/>
            <person name="Papp V."/>
            <person name="Albert L."/>
            <person name="Andreopoulos W."/>
            <person name="Angelini C."/>
            <person name="Antonin V."/>
            <person name="Barry K.W."/>
            <person name="Bougher N.L."/>
            <person name="Buchanan P."/>
            <person name="Buyck B."/>
            <person name="Bense V."/>
            <person name="Catcheside P."/>
            <person name="Chovatia M."/>
            <person name="Cooper J."/>
            <person name="Damon W."/>
            <person name="Desjardin D."/>
            <person name="Finy P."/>
            <person name="Geml J."/>
            <person name="Haridas S."/>
            <person name="Hughes K."/>
            <person name="Justo A."/>
            <person name="Karasinski D."/>
            <person name="Kautmanova I."/>
            <person name="Kiss B."/>
            <person name="Kocsube S."/>
            <person name="Kotiranta H."/>
            <person name="LaButti K.M."/>
            <person name="Lechner B.E."/>
            <person name="Liimatainen K."/>
            <person name="Lipzen A."/>
            <person name="Lukacs Z."/>
            <person name="Mihaltcheva S."/>
            <person name="Morgado L.N."/>
            <person name="Niskanen T."/>
            <person name="Noordeloos M.E."/>
            <person name="Ohm R.A."/>
            <person name="Ortiz-Santana B."/>
            <person name="Ovrebo C."/>
            <person name="Racz N."/>
            <person name="Riley R."/>
            <person name="Savchenko A."/>
            <person name="Shiryaev A."/>
            <person name="Soop K."/>
            <person name="Spirin V."/>
            <person name="Szebenyi C."/>
            <person name="Tomsovsky M."/>
            <person name="Tulloss R.E."/>
            <person name="Uehling J."/>
            <person name="Grigoriev I.V."/>
            <person name="Vagvolgyi C."/>
            <person name="Papp T."/>
            <person name="Martin F.M."/>
            <person name="Miettinen O."/>
            <person name="Hibbett D.S."/>
            <person name="Nagy L.G."/>
        </authorList>
    </citation>
    <scope>NUCLEOTIDE SEQUENCE [LARGE SCALE GENOMIC DNA]</scope>
    <source>
        <strain evidence="2 3">CBS 962.96</strain>
    </source>
</reference>
<organism evidence="2 3">
    <name type="scientific">Dendrothele bispora (strain CBS 962.96)</name>
    <dbReference type="NCBI Taxonomy" id="1314807"/>
    <lineage>
        <taxon>Eukaryota</taxon>
        <taxon>Fungi</taxon>
        <taxon>Dikarya</taxon>
        <taxon>Basidiomycota</taxon>
        <taxon>Agaricomycotina</taxon>
        <taxon>Agaricomycetes</taxon>
        <taxon>Agaricomycetidae</taxon>
        <taxon>Agaricales</taxon>
        <taxon>Agaricales incertae sedis</taxon>
        <taxon>Dendrothele</taxon>
    </lineage>
</organism>